<feature type="region of interest" description="Disordered" evidence="1">
    <location>
        <begin position="212"/>
        <end position="240"/>
    </location>
</feature>
<protein>
    <submittedName>
        <fullName evidence="2">Uncharacterized protein</fullName>
    </submittedName>
</protein>
<dbReference type="EMBL" id="CP053708">
    <property type="protein sequence ID" value="QKE89781.1"/>
    <property type="molecule type" value="Genomic_DNA"/>
</dbReference>
<dbReference type="AlphaFoldDB" id="A0A6M8HN97"/>
<feature type="compositionally biased region" description="Basic and acidic residues" evidence="1">
    <location>
        <begin position="212"/>
        <end position="224"/>
    </location>
</feature>
<dbReference type="Proteomes" id="UP000500767">
    <property type="component" value="Chromosome"/>
</dbReference>
<name>A0A6M8HN97_9PROT</name>
<accession>A0A6M8HN97</accession>
<dbReference type="KEGG" id="lck:HN018_06780"/>
<organism evidence="2 3">
    <name type="scientific">Lichenicola cladoniae</name>
    <dbReference type="NCBI Taxonomy" id="1484109"/>
    <lineage>
        <taxon>Bacteria</taxon>
        <taxon>Pseudomonadati</taxon>
        <taxon>Pseudomonadota</taxon>
        <taxon>Alphaproteobacteria</taxon>
        <taxon>Acetobacterales</taxon>
        <taxon>Acetobacteraceae</taxon>
        <taxon>Lichenicola</taxon>
    </lineage>
</organism>
<gene>
    <name evidence="2" type="ORF">HN018_06780</name>
</gene>
<feature type="compositionally biased region" description="Low complexity" evidence="1">
    <location>
        <begin position="225"/>
        <end position="238"/>
    </location>
</feature>
<evidence type="ECO:0000313" key="2">
    <source>
        <dbReference type="EMBL" id="QKE89781.1"/>
    </source>
</evidence>
<dbReference type="RefSeq" id="WP_171834768.1">
    <property type="nucleotide sequence ID" value="NZ_CP053708.1"/>
</dbReference>
<sequence>MNDITTITQDQITAVAAVPSMLPASSELGSTIYCLEQGLPPGKVVVAEDGTATVLGLAPAMVSEAQRHLEAIEPLLACGGPEEMMAWLCHLRHSVRNAPETWRSIQAKARAIWEDCSDLPRGVWCDETRRLWRRQPPRGDYHPGSYWPLPGELHAILLQYANQLRRDAAGCRRVLSAAAAVAEPVWERPSDEVRAQVAENLRQHRAWLEEQRLAAGDEERRPRGDAPAAAAGAIDEGPPNWAGAIARVVNGASAARTELAA</sequence>
<proteinExistence type="predicted"/>
<reference evidence="2 3" key="1">
    <citation type="journal article" date="2014" name="World J. Microbiol. Biotechnol.">
        <title>Biodiversity and physiological characteristics of Antarctic and Arctic lichens-associated bacteria.</title>
        <authorList>
            <person name="Lee Y.M."/>
            <person name="Kim E.H."/>
            <person name="Lee H.K."/>
            <person name="Hong S.G."/>
        </authorList>
    </citation>
    <scope>NUCLEOTIDE SEQUENCE [LARGE SCALE GENOMIC DNA]</scope>
    <source>
        <strain evidence="2 3">PAMC 26569</strain>
    </source>
</reference>
<evidence type="ECO:0000313" key="3">
    <source>
        <dbReference type="Proteomes" id="UP000500767"/>
    </source>
</evidence>
<evidence type="ECO:0000256" key="1">
    <source>
        <dbReference type="SAM" id="MobiDB-lite"/>
    </source>
</evidence>
<keyword evidence="3" id="KW-1185">Reference proteome</keyword>